<accession>A0ABW9ZQD0</accession>
<dbReference type="InterPro" id="IPR050351">
    <property type="entry name" value="BphY/WalK/GraS-like"/>
</dbReference>
<comment type="catalytic activity">
    <reaction evidence="1">
        <text>ATP + protein L-histidine = ADP + protein N-phospho-L-histidine.</text>
        <dbReference type="EC" id="2.7.13.3"/>
    </reaction>
</comment>
<feature type="domain" description="Histidine kinase" evidence="9">
    <location>
        <begin position="378"/>
        <end position="591"/>
    </location>
</feature>
<feature type="domain" description="PAS" evidence="10">
    <location>
        <begin position="224"/>
        <end position="294"/>
    </location>
</feature>
<evidence type="ECO:0000259" key="10">
    <source>
        <dbReference type="PROSITE" id="PS50112"/>
    </source>
</evidence>
<evidence type="ECO:0000256" key="3">
    <source>
        <dbReference type="ARBA" id="ARBA00022553"/>
    </source>
</evidence>
<keyword evidence="8" id="KW-0812">Transmembrane</keyword>
<dbReference type="InterPro" id="IPR003661">
    <property type="entry name" value="HisK_dim/P_dom"/>
</dbReference>
<feature type="coiled-coil region" evidence="7">
    <location>
        <begin position="337"/>
        <end position="371"/>
    </location>
</feature>
<dbReference type="InterPro" id="IPR004358">
    <property type="entry name" value="Sig_transdc_His_kin-like_C"/>
</dbReference>
<dbReference type="InterPro" id="IPR036890">
    <property type="entry name" value="HATPase_C_sf"/>
</dbReference>
<evidence type="ECO:0000256" key="4">
    <source>
        <dbReference type="ARBA" id="ARBA00022679"/>
    </source>
</evidence>
<keyword evidence="8" id="KW-1133">Transmembrane helix</keyword>
<dbReference type="EMBL" id="JAACJS010000006">
    <property type="protein sequence ID" value="NCI49304.1"/>
    <property type="molecule type" value="Genomic_DNA"/>
</dbReference>
<reference evidence="11 12" key="1">
    <citation type="submission" date="2020-01" db="EMBL/GenBank/DDBJ databases">
        <title>Genome analysis.</title>
        <authorList>
            <person name="Wu S."/>
            <person name="Wang G."/>
        </authorList>
    </citation>
    <scope>NUCLEOTIDE SEQUENCE [LARGE SCALE GENOMIC DNA]</scope>
    <source>
        <strain evidence="11 12">SYL130</strain>
    </source>
</reference>
<comment type="caution">
    <text evidence="11">The sequence shown here is derived from an EMBL/GenBank/DDBJ whole genome shotgun (WGS) entry which is preliminary data.</text>
</comment>
<sequence>MQKKYFRYNILASDIAWAVLFFVVVVFVANWQTKHANQTAAQVSNTLEILFHKEKLASLVTDHETGSRAYVLTGQPQFLQTFQHSKRTIPVELKTLSRLTSPSPFQQSLIDSLAIYFKEREKYVDSLVAAAKYLGAQPAATMLITGKGKTYMGHIRRLLATFHEQENRNYQQHLVEKEKALGTQKAIFFSVVLLMLAALVFFSVREKNRIAKENRDRSASLEHSEKRFRALVENNENIIALIDQNFTTIYRSPAAERITGYTAAERTHLKAADLTHPEDMQRMEEMMTHILAHPGKPFPIRMRSRHKLGHWLWLQGFFTNMFHDPAVNGIIVNLRDVTEEKRVQEEVVKLNEELEEKIAKRTDQLQAAHNDMEAFTYSVSHDLRAPLRIISGFTSILEEEYASRLDDEARRLTSIIKNNTKKMGNLIDGLLDFSRMRLQDVHHSYIDTNKLVEEVVKTTSEHAAHQTEWIIGNLPSAWGDINSIRQVWINLVSNAVKYSSRSEHPKIEIGSFEERGQTVYFVKDNGVGFDSAYKDKLFKVFQRLHSADEFEGTGVGLAVVHKVISKHGGKVWAEAEVGKGAAFYFSLPQNNS</sequence>
<evidence type="ECO:0000256" key="2">
    <source>
        <dbReference type="ARBA" id="ARBA00012438"/>
    </source>
</evidence>
<dbReference type="SUPFAM" id="SSF55785">
    <property type="entry name" value="PYP-like sensor domain (PAS domain)"/>
    <property type="match status" value="1"/>
</dbReference>
<name>A0ABW9ZQD0_9BACT</name>
<evidence type="ECO:0000313" key="12">
    <source>
        <dbReference type="Proteomes" id="UP000753802"/>
    </source>
</evidence>
<dbReference type="SUPFAM" id="SSF47384">
    <property type="entry name" value="Homodimeric domain of signal transducing histidine kinase"/>
    <property type="match status" value="1"/>
</dbReference>
<feature type="transmembrane region" description="Helical" evidence="8">
    <location>
        <begin position="186"/>
        <end position="204"/>
    </location>
</feature>
<dbReference type="RefSeq" id="WP_161817633.1">
    <property type="nucleotide sequence ID" value="NZ_JAACJS010000006.1"/>
</dbReference>
<organism evidence="11 12">
    <name type="scientific">Sediminibacterium roseum</name>
    <dbReference type="NCBI Taxonomy" id="1978412"/>
    <lineage>
        <taxon>Bacteria</taxon>
        <taxon>Pseudomonadati</taxon>
        <taxon>Bacteroidota</taxon>
        <taxon>Chitinophagia</taxon>
        <taxon>Chitinophagales</taxon>
        <taxon>Chitinophagaceae</taxon>
        <taxon>Sediminibacterium</taxon>
    </lineage>
</organism>
<dbReference type="CDD" id="cd00130">
    <property type="entry name" value="PAS"/>
    <property type="match status" value="1"/>
</dbReference>
<dbReference type="Gene3D" id="3.30.450.20">
    <property type="entry name" value="PAS domain"/>
    <property type="match status" value="1"/>
</dbReference>
<dbReference type="Pfam" id="PF08447">
    <property type="entry name" value="PAS_3"/>
    <property type="match status" value="1"/>
</dbReference>
<dbReference type="SUPFAM" id="SSF55874">
    <property type="entry name" value="ATPase domain of HSP90 chaperone/DNA topoisomerase II/histidine kinase"/>
    <property type="match status" value="1"/>
</dbReference>
<dbReference type="CDD" id="cd19410">
    <property type="entry name" value="HK9-like_sensor"/>
    <property type="match status" value="1"/>
</dbReference>
<proteinExistence type="predicted"/>
<dbReference type="InterPro" id="IPR000014">
    <property type="entry name" value="PAS"/>
</dbReference>
<dbReference type="PROSITE" id="PS50112">
    <property type="entry name" value="PAS"/>
    <property type="match status" value="1"/>
</dbReference>
<dbReference type="InterPro" id="IPR013655">
    <property type="entry name" value="PAS_fold_3"/>
</dbReference>
<keyword evidence="7" id="KW-0175">Coiled coil</keyword>
<dbReference type="SMART" id="SM00091">
    <property type="entry name" value="PAS"/>
    <property type="match status" value="1"/>
</dbReference>
<dbReference type="Gene3D" id="1.10.287.130">
    <property type="match status" value="1"/>
</dbReference>
<evidence type="ECO:0000259" key="9">
    <source>
        <dbReference type="PROSITE" id="PS50109"/>
    </source>
</evidence>
<feature type="transmembrane region" description="Helical" evidence="8">
    <location>
        <begin position="6"/>
        <end position="29"/>
    </location>
</feature>
<dbReference type="Gene3D" id="3.30.565.10">
    <property type="entry name" value="Histidine kinase-like ATPase, C-terminal domain"/>
    <property type="match status" value="1"/>
</dbReference>
<dbReference type="NCBIfam" id="TIGR00229">
    <property type="entry name" value="sensory_box"/>
    <property type="match status" value="1"/>
</dbReference>
<evidence type="ECO:0000256" key="7">
    <source>
        <dbReference type="SAM" id="Coils"/>
    </source>
</evidence>
<dbReference type="InterPro" id="IPR036097">
    <property type="entry name" value="HisK_dim/P_sf"/>
</dbReference>
<protein>
    <recommendedName>
        <fullName evidence="2">histidine kinase</fullName>
        <ecNumber evidence="2">2.7.13.3</ecNumber>
    </recommendedName>
</protein>
<gene>
    <name evidence="11" type="ORF">GWC95_05165</name>
</gene>
<dbReference type="InterPro" id="IPR035965">
    <property type="entry name" value="PAS-like_dom_sf"/>
</dbReference>
<evidence type="ECO:0000256" key="8">
    <source>
        <dbReference type="SAM" id="Phobius"/>
    </source>
</evidence>
<dbReference type="PANTHER" id="PTHR42878:SF15">
    <property type="entry name" value="BACTERIOPHYTOCHROME"/>
    <property type="match status" value="1"/>
</dbReference>
<dbReference type="PRINTS" id="PR00344">
    <property type="entry name" value="BCTRLSENSOR"/>
</dbReference>
<dbReference type="SMART" id="SM00387">
    <property type="entry name" value="HATPase_c"/>
    <property type="match status" value="1"/>
</dbReference>
<evidence type="ECO:0000256" key="6">
    <source>
        <dbReference type="ARBA" id="ARBA00023136"/>
    </source>
</evidence>
<dbReference type="PANTHER" id="PTHR42878">
    <property type="entry name" value="TWO-COMPONENT HISTIDINE KINASE"/>
    <property type="match status" value="1"/>
</dbReference>
<keyword evidence="5" id="KW-0418">Kinase</keyword>
<evidence type="ECO:0000256" key="5">
    <source>
        <dbReference type="ARBA" id="ARBA00022777"/>
    </source>
</evidence>
<keyword evidence="12" id="KW-1185">Reference proteome</keyword>
<dbReference type="Pfam" id="PF00512">
    <property type="entry name" value="HisKA"/>
    <property type="match status" value="1"/>
</dbReference>
<dbReference type="EC" id="2.7.13.3" evidence="2"/>
<dbReference type="CDD" id="cd00082">
    <property type="entry name" value="HisKA"/>
    <property type="match status" value="1"/>
</dbReference>
<dbReference type="PROSITE" id="PS50109">
    <property type="entry name" value="HIS_KIN"/>
    <property type="match status" value="1"/>
</dbReference>
<evidence type="ECO:0000256" key="1">
    <source>
        <dbReference type="ARBA" id="ARBA00000085"/>
    </source>
</evidence>
<keyword evidence="3" id="KW-0597">Phosphoprotein</keyword>
<dbReference type="InterPro" id="IPR003594">
    <property type="entry name" value="HATPase_dom"/>
</dbReference>
<dbReference type="SMART" id="SM00388">
    <property type="entry name" value="HisKA"/>
    <property type="match status" value="1"/>
</dbReference>
<dbReference type="Proteomes" id="UP000753802">
    <property type="component" value="Unassembled WGS sequence"/>
</dbReference>
<dbReference type="Pfam" id="PF02518">
    <property type="entry name" value="HATPase_c"/>
    <property type="match status" value="1"/>
</dbReference>
<dbReference type="InterPro" id="IPR005467">
    <property type="entry name" value="His_kinase_dom"/>
</dbReference>
<keyword evidence="4" id="KW-0808">Transferase</keyword>
<dbReference type="InterPro" id="IPR007891">
    <property type="entry name" value="CHASE3"/>
</dbReference>
<keyword evidence="6 8" id="KW-0472">Membrane</keyword>
<dbReference type="Pfam" id="PF05227">
    <property type="entry name" value="CHASE3"/>
    <property type="match status" value="1"/>
</dbReference>
<evidence type="ECO:0000313" key="11">
    <source>
        <dbReference type="EMBL" id="NCI49304.1"/>
    </source>
</evidence>